<protein>
    <submittedName>
        <fullName evidence="3">Uncharacterized protein</fullName>
    </submittedName>
</protein>
<evidence type="ECO:0000313" key="4">
    <source>
        <dbReference type="Proteomes" id="UP000549394"/>
    </source>
</evidence>
<dbReference type="Proteomes" id="UP000549394">
    <property type="component" value="Unassembled WGS sequence"/>
</dbReference>
<accession>A0A7I8VHE9</accession>
<keyword evidence="2" id="KW-0472">Membrane</keyword>
<keyword evidence="2" id="KW-1133">Transmembrane helix</keyword>
<sequence length="133" mass="15158">MTSIEVDSNPASSDIAGRPEKVQKSSGFTRSKNFMKKIVRILEDDRLEDVEQELNDQNSSQIGEHLCLKKVLNITFITTGIVLFVSVVIVIIYTAVGKYANYPCKALIRMNCFVERLISYICNQLAYNQYERN</sequence>
<feature type="transmembrane region" description="Helical" evidence="2">
    <location>
        <begin position="71"/>
        <end position="96"/>
    </location>
</feature>
<reference evidence="3 4" key="1">
    <citation type="submission" date="2020-08" db="EMBL/GenBank/DDBJ databases">
        <authorList>
            <person name="Hejnol A."/>
        </authorList>
    </citation>
    <scope>NUCLEOTIDE SEQUENCE [LARGE SCALE GENOMIC DNA]</scope>
</reference>
<evidence type="ECO:0000313" key="3">
    <source>
        <dbReference type="EMBL" id="CAD5115103.1"/>
    </source>
</evidence>
<feature type="compositionally biased region" description="Polar residues" evidence="1">
    <location>
        <begin position="1"/>
        <end position="12"/>
    </location>
</feature>
<organism evidence="3 4">
    <name type="scientific">Dimorphilus gyrociliatus</name>
    <dbReference type="NCBI Taxonomy" id="2664684"/>
    <lineage>
        <taxon>Eukaryota</taxon>
        <taxon>Metazoa</taxon>
        <taxon>Spiralia</taxon>
        <taxon>Lophotrochozoa</taxon>
        <taxon>Annelida</taxon>
        <taxon>Polychaeta</taxon>
        <taxon>Polychaeta incertae sedis</taxon>
        <taxon>Dinophilidae</taxon>
        <taxon>Dimorphilus</taxon>
    </lineage>
</organism>
<gene>
    <name evidence="3" type="ORF">DGYR_LOCUS3877</name>
</gene>
<keyword evidence="2" id="KW-0812">Transmembrane</keyword>
<dbReference type="EMBL" id="CAJFCJ010000005">
    <property type="protein sequence ID" value="CAD5115103.1"/>
    <property type="molecule type" value="Genomic_DNA"/>
</dbReference>
<comment type="caution">
    <text evidence="3">The sequence shown here is derived from an EMBL/GenBank/DDBJ whole genome shotgun (WGS) entry which is preliminary data.</text>
</comment>
<evidence type="ECO:0000256" key="2">
    <source>
        <dbReference type="SAM" id="Phobius"/>
    </source>
</evidence>
<dbReference type="AlphaFoldDB" id="A0A7I8VHE9"/>
<feature type="region of interest" description="Disordered" evidence="1">
    <location>
        <begin position="1"/>
        <end position="28"/>
    </location>
</feature>
<evidence type="ECO:0000256" key="1">
    <source>
        <dbReference type="SAM" id="MobiDB-lite"/>
    </source>
</evidence>
<proteinExistence type="predicted"/>
<keyword evidence="4" id="KW-1185">Reference proteome</keyword>
<name>A0A7I8VHE9_9ANNE</name>